<dbReference type="Proteomes" id="UP000494040">
    <property type="component" value="Unassembled WGS sequence"/>
</dbReference>
<dbReference type="AlphaFoldDB" id="A0A8I6RD14"/>
<dbReference type="RefSeq" id="XP_014242418.1">
    <property type="nucleotide sequence ID" value="XM_014386932.2"/>
</dbReference>
<feature type="chain" id="PRO_5035230244" evidence="2">
    <location>
        <begin position="18"/>
        <end position="223"/>
    </location>
</feature>
<name>A0A8I6RD14_CIMLE</name>
<evidence type="ECO:0000313" key="4">
    <source>
        <dbReference type="Proteomes" id="UP000494040"/>
    </source>
</evidence>
<sequence>MRLYMIIFIACLSYSKSIELPNPSNKYLNASQLPVIGKYFGSKNGNATANNEEPEKPPPTESPQDAYEDMLESNEEIKTTIGNDLLKIISEPESDEPNEAVEETVNSLSNVEYWEPVTSKLQYVWDKLKQLGCYTAKTLRKARSYIGKKVKHLRVYMNQGHEILETLHNAVKSAGKATKDSDEPTVQNINNFFARLVYILKNFKQVFKTNPIEIARDRESLAE</sequence>
<reference evidence="3" key="1">
    <citation type="submission" date="2022-01" db="UniProtKB">
        <authorList>
            <consortium name="EnsemblMetazoa"/>
        </authorList>
    </citation>
    <scope>IDENTIFICATION</scope>
</reference>
<keyword evidence="2" id="KW-0732">Signal</keyword>
<keyword evidence="4" id="KW-1185">Reference proteome</keyword>
<dbReference type="EnsemblMetazoa" id="XM_014386932.2">
    <property type="protein sequence ID" value="XP_014242418.1"/>
    <property type="gene ID" value="LOC106662694"/>
</dbReference>
<evidence type="ECO:0000256" key="2">
    <source>
        <dbReference type="SAM" id="SignalP"/>
    </source>
</evidence>
<dbReference type="GeneID" id="106662694"/>
<organism evidence="3 4">
    <name type="scientific">Cimex lectularius</name>
    <name type="common">Bed bug</name>
    <name type="synonym">Acanthia lectularia</name>
    <dbReference type="NCBI Taxonomy" id="79782"/>
    <lineage>
        <taxon>Eukaryota</taxon>
        <taxon>Metazoa</taxon>
        <taxon>Ecdysozoa</taxon>
        <taxon>Arthropoda</taxon>
        <taxon>Hexapoda</taxon>
        <taxon>Insecta</taxon>
        <taxon>Pterygota</taxon>
        <taxon>Neoptera</taxon>
        <taxon>Paraneoptera</taxon>
        <taxon>Hemiptera</taxon>
        <taxon>Heteroptera</taxon>
        <taxon>Panheteroptera</taxon>
        <taxon>Cimicomorpha</taxon>
        <taxon>Cimicidae</taxon>
        <taxon>Cimex</taxon>
    </lineage>
</organism>
<proteinExistence type="predicted"/>
<evidence type="ECO:0000256" key="1">
    <source>
        <dbReference type="SAM" id="MobiDB-lite"/>
    </source>
</evidence>
<feature type="region of interest" description="Disordered" evidence="1">
    <location>
        <begin position="44"/>
        <end position="66"/>
    </location>
</feature>
<protein>
    <submittedName>
        <fullName evidence="3">Uncharacterized protein</fullName>
    </submittedName>
</protein>
<evidence type="ECO:0000313" key="3">
    <source>
        <dbReference type="EnsemblMetazoa" id="XP_014242418.1"/>
    </source>
</evidence>
<feature type="signal peptide" evidence="2">
    <location>
        <begin position="1"/>
        <end position="17"/>
    </location>
</feature>
<dbReference type="KEGG" id="clec:106662694"/>
<accession>A0A8I6RD14</accession>